<comment type="similarity">
    <text evidence="2">Belongs to the universal ribosomal protein uS4 family.</text>
</comment>
<keyword evidence="13" id="KW-1185">Reference proteome</keyword>
<dbReference type="CDD" id="cd00165">
    <property type="entry name" value="S4"/>
    <property type="match status" value="1"/>
</dbReference>
<dbReference type="GO" id="GO:0019843">
    <property type="term" value="F:rRNA binding"/>
    <property type="evidence" value="ECO:0007669"/>
    <property type="project" value="UniProtKB-KW"/>
</dbReference>
<dbReference type="AlphaFoldDB" id="A0A6C1EFY4"/>
<evidence type="ECO:0000259" key="11">
    <source>
        <dbReference type="SMART" id="SM00363"/>
    </source>
</evidence>
<name>A0A6C1EFY4_SACPS</name>
<comment type="function">
    <text evidence="8">Component of the mitochondrial ribosome (mitoribosome), a dedicated translation machinery responsible for the synthesis of mitochondrial genome-encoded proteins, including at least some of the essential transmembrane subunits of the mitochondrial respiratory chain. The mitoribosomes are attached to the mitochondrial inner membrane and translation products are cotranslationally integrated into the membrane.</text>
</comment>
<evidence type="ECO:0000256" key="7">
    <source>
        <dbReference type="ARBA" id="ARBA00023274"/>
    </source>
</evidence>
<dbReference type="Gene3D" id="3.10.290.10">
    <property type="entry name" value="RNA-binding S4 domain"/>
    <property type="match status" value="1"/>
</dbReference>
<keyword evidence="4 10" id="KW-0694">RNA-binding</keyword>
<feature type="domain" description="RNA-binding S4" evidence="11">
    <location>
        <begin position="103"/>
        <end position="166"/>
    </location>
</feature>
<evidence type="ECO:0000256" key="4">
    <source>
        <dbReference type="ARBA" id="ARBA00022884"/>
    </source>
</evidence>
<keyword evidence="6" id="KW-0496">Mitochondrion</keyword>
<dbReference type="SUPFAM" id="SSF55174">
    <property type="entry name" value="Alpha-L RNA-binding motif"/>
    <property type="match status" value="1"/>
</dbReference>
<evidence type="ECO:0000256" key="9">
    <source>
        <dbReference type="ARBA" id="ARBA00071419"/>
    </source>
</evidence>
<evidence type="ECO:0000256" key="1">
    <source>
        <dbReference type="ARBA" id="ARBA00004173"/>
    </source>
</evidence>
<evidence type="ECO:0000313" key="13">
    <source>
        <dbReference type="Proteomes" id="UP000501346"/>
    </source>
</evidence>
<dbReference type="InterPro" id="IPR036986">
    <property type="entry name" value="S4_RNA-bd_sf"/>
</dbReference>
<dbReference type="PROSITE" id="PS00632">
    <property type="entry name" value="RIBOSOMAL_S4"/>
    <property type="match status" value="1"/>
</dbReference>
<organism evidence="12 13">
    <name type="scientific">Saccharomyces pastorianus</name>
    <name type="common">Lager yeast</name>
    <name type="synonym">Saccharomyces cerevisiae x Saccharomyces eubayanus</name>
    <dbReference type="NCBI Taxonomy" id="27292"/>
    <lineage>
        <taxon>Eukaryota</taxon>
        <taxon>Fungi</taxon>
        <taxon>Dikarya</taxon>
        <taxon>Ascomycota</taxon>
        <taxon>Saccharomycotina</taxon>
        <taxon>Saccharomycetes</taxon>
        <taxon>Saccharomycetales</taxon>
        <taxon>Saccharomycetaceae</taxon>
        <taxon>Saccharomyces</taxon>
    </lineage>
</organism>
<evidence type="ECO:0000256" key="8">
    <source>
        <dbReference type="ARBA" id="ARBA00037226"/>
    </source>
</evidence>
<proteinExistence type="inferred from homology"/>
<protein>
    <recommendedName>
        <fullName evidence="9">Small ribosomal subunit protein uS4m</fullName>
    </recommendedName>
</protein>
<evidence type="ECO:0000256" key="10">
    <source>
        <dbReference type="PROSITE-ProRule" id="PRU00182"/>
    </source>
</evidence>
<dbReference type="GO" id="GO:0003735">
    <property type="term" value="F:structural constituent of ribosome"/>
    <property type="evidence" value="ECO:0007669"/>
    <property type="project" value="TreeGrafter"/>
</dbReference>
<dbReference type="PANTHER" id="PTHR11831">
    <property type="entry name" value="30S 40S RIBOSOMAL PROTEIN"/>
    <property type="match status" value="1"/>
</dbReference>
<dbReference type="OrthoDB" id="3356781at2759"/>
<dbReference type="EMBL" id="CP049011">
    <property type="protein sequence ID" value="QID87647.1"/>
    <property type="molecule type" value="Genomic_DNA"/>
</dbReference>
<dbReference type="SMART" id="SM00363">
    <property type="entry name" value="S4"/>
    <property type="match status" value="1"/>
</dbReference>
<evidence type="ECO:0000256" key="5">
    <source>
        <dbReference type="ARBA" id="ARBA00022980"/>
    </source>
</evidence>
<dbReference type="GO" id="GO:0042274">
    <property type="term" value="P:ribosomal small subunit biogenesis"/>
    <property type="evidence" value="ECO:0007669"/>
    <property type="project" value="TreeGrafter"/>
</dbReference>
<sequence length="486" mass="56104">MPRKANLLKSLARGRVRTSFNKYNLFNLYKKGSVDLKSKSLYQQKWTAKQETRAYHGEHLTEKRWQNAFKPKLDSVAQLDASLRGGEIKETPFLLQTFAVLEKRLDFALFRAMFASSVRQARQFILHGNVRVNGTKMKHPNYTLKPGDMFSVKPDKVLEALGAKKPSFEEGLAVDKTQITLWNKYVKEAKTNSKEVWDKKLKKLETMSDSNPKKLQFQEFLKQYNKNLESQQYNALKECTQEGMLSKLLNVEKEMGKLDNEPLSIDELKKGLPEIQNPQLLQSVHSAYQDFFNSGELKRENLFKLKSEEISSWAADFLSLNEATKKELSDGAKSSIRSGKKTLSECAKLWTKDITAHFKTRMSDTSNGSIAFDPKWAKDLKYHDPLKTSELESDEQKARGLINLPWQRNHVYGRQDAKKPFFTPWKPRPFLSPFAILPHHLEISFKTCHAVYLRDPVARPGQSEVISPFDVPVHERAYMYYLRNGK</sequence>
<dbReference type="Proteomes" id="UP000501346">
    <property type="component" value="Chromosome SeXIV"/>
</dbReference>
<evidence type="ECO:0000256" key="3">
    <source>
        <dbReference type="ARBA" id="ARBA00022730"/>
    </source>
</evidence>
<dbReference type="InterPro" id="IPR022801">
    <property type="entry name" value="Ribosomal_uS4"/>
</dbReference>
<keyword evidence="3 10" id="KW-0699">rRNA-binding</keyword>
<dbReference type="GO" id="GO:0005763">
    <property type="term" value="C:mitochondrial small ribosomal subunit"/>
    <property type="evidence" value="ECO:0007669"/>
    <property type="project" value="TreeGrafter"/>
</dbReference>
<reference evidence="12 13" key="1">
    <citation type="journal article" date="2019" name="BMC Genomics">
        <title>Chromosome level assembly and comparative genome analysis confirm lager-brewing yeasts originated from a single hybridization.</title>
        <authorList>
            <person name="Salazar A.N."/>
            <person name="Gorter de Vries A.R."/>
            <person name="van den Broek M."/>
            <person name="Brouwers N."/>
            <person name="de la Torre Cortes P."/>
            <person name="Kuijpers N.G.A."/>
            <person name="Daran J.G."/>
            <person name="Abeel T."/>
        </authorList>
    </citation>
    <scope>NUCLEOTIDE SEQUENCE [LARGE SCALE GENOMIC DNA]</scope>
    <source>
        <strain evidence="12 13">CBS 1483</strain>
    </source>
</reference>
<comment type="subcellular location">
    <subcellularLocation>
        <location evidence="1">Mitochondrion</location>
    </subcellularLocation>
</comment>
<keyword evidence="7" id="KW-0687">Ribonucleoprotein</keyword>
<keyword evidence="5 12" id="KW-0689">Ribosomal protein</keyword>
<gene>
    <name evidence="12" type="primary">NAM9_2</name>
    <name evidence="12" type="ORF">GRS66_010327</name>
</gene>
<accession>A0A6C1EFY4</accession>
<evidence type="ECO:0000313" key="12">
    <source>
        <dbReference type="EMBL" id="QID87647.1"/>
    </source>
</evidence>
<dbReference type="PROSITE" id="PS50889">
    <property type="entry name" value="S4"/>
    <property type="match status" value="1"/>
</dbReference>
<dbReference type="Pfam" id="PF01479">
    <property type="entry name" value="S4"/>
    <property type="match status" value="1"/>
</dbReference>
<dbReference type="PANTHER" id="PTHR11831:SF4">
    <property type="entry name" value="SMALL RIBOSOMAL SUBUNIT PROTEIN US4M"/>
    <property type="match status" value="1"/>
</dbReference>
<evidence type="ECO:0000256" key="2">
    <source>
        <dbReference type="ARBA" id="ARBA00007465"/>
    </source>
</evidence>
<evidence type="ECO:0000256" key="6">
    <source>
        <dbReference type="ARBA" id="ARBA00023128"/>
    </source>
</evidence>
<dbReference type="InterPro" id="IPR018079">
    <property type="entry name" value="Ribosomal_uS4_CS"/>
</dbReference>
<dbReference type="FunFam" id="3.10.290.10:FF:000025">
    <property type="entry name" value="30S ribosomal subunit S4"/>
    <property type="match status" value="1"/>
</dbReference>
<dbReference type="InterPro" id="IPR002942">
    <property type="entry name" value="S4_RNA-bd"/>
</dbReference>